<dbReference type="GO" id="GO:0042026">
    <property type="term" value="P:protein refolding"/>
    <property type="evidence" value="ECO:0007669"/>
    <property type="project" value="InterPro"/>
</dbReference>
<sequence>MLRQSLSGPFSRFIRTVKTLHTPIYGTEQLSTKQAFLQGIELLDNVVSSTTDNKSLLYMPKYNTRPKFITSKDTLRLQHVVREFLDGLQEEEVLTGNKRRDSTSRLAKVGLQLFCEIHDRNILPISTGLTLTLMKEYAKNPTSKTLAAILGGLDRIRVYLEQNIIRISSAKDIDALVDKLAYTKADSETTKCVLKALEYRLYSDDVVRVAKGRKTHDDIDVSKGWKFPAGILDTNEAYLRSVELPQKKLVSVDEEMIVLIYDGILREANDILPTLHYAAKAQKSLLLMVTGDCTGDALAAIVIANNRNRRQGIKSQSYIIKYDSKANGGLSLHENYELVQFLRLPMGFASVYSPTYCAVVPSKQSANQYYGKIDSLKATTGEAFLYNSAEWSKTDLQNSFMQMTVTVNVGAATETELDQRRNYMDNLINDILCHGLSKGFIPGCNVSLAKAIPVVNQLAHDAQHLDTKLGYDAVVMALAQAFERSMFNLHGYNNFTSAALLAETIRDPNFSTAQIEPNKEPQDLKGIGILDPWDKVDKCLANVATFMKLLASCNKIVTQVFEPPKKKA</sequence>
<dbReference type="InterPro" id="IPR027413">
    <property type="entry name" value="GROEL-like_equatorial_sf"/>
</dbReference>
<evidence type="ECO:0000256" key="2">
    <source>
        <dbReference type="ARBA" id="ARBA00023186"/>
    </source>
</evidence>
<evidence type="ECO:0000256" key="1">
    <source>
        <dbReference type="ARBA" id="ARBA00006607"/>
    </source>
</evidence>
<evidence type="ECO:0000313" key="4">
    <source>
        <dbReference type="Proteomes" id="UP000019375"/>
    </source>
</evidence>
<name>A0A8J2X7C6_ZYGB2</name>
<dbReference type="SUPFAM" id="SSF52029">
    <property type="entry name" value="GroEL apical domain-like"/>
    <property type="match status" value="1"/>
</dbReference>
<dbReference type="InterPro" id="IPR027409">
    <property type="entry name" value="GroEL-like_apical_dom_sf"/>
</dbReference>
<gene>
    <name evidence="3" type="ORF">BN860_08394g</name>
</gene>
<organism evidence="3 4">
    <name type="scientific">Zygosaccharomyces bailii (strain CLIB 213 / ATCC 58445 / CBS 680 / BCRC 21525 / NBRC 1098 / NCYC 1416 / NRRL Y-2227)</name>
    <dbReference type="NCBI Taxonomy" id="1333698"/>
    <lineage>
        <taxon>Eukaryota</taxon>
        <taxon>Fungi</taxon>
        <taxon>Dikarya</taxon>
        <taxon>Ascomycota</taxon>
        <taxon>Saccharomycotina</taxon>
        <taxon>Saccharomycetes</taxon>
        <taxon>Saccharomycetales</taxon>
        <taxon>Saccharomycetaceae</taxon>
        <taxon>Zygosaccharomyces</taxon>
    </lineage>
</organism>
<dbReference type="GO" id="GO:0140662">
    <property type="term" value="F:ATP-dependent protein folding chaperone"/>
    <property type="evidence" value="ECO:0007669"/>
    <property type="project" value="InterPro"/>
</dbReference>
<dbReference type="OrthoDB" id="4056908at2759"/>
<evidence type="ECO:0000313" key="3">
    <source>
        <dbReference type="EMBL" id="CDF89068.1"/>
    </source>
</evidence>
<dbReference type="Gene3D" id="3.30.260.10">
    <property type="entry name" value="TCP-1-like chaperonin intermediate domain"/>
    <property type="match status" value="1"/>
</dbReference>
<accession>A0A8J2X7C6</accession>
<reference evidence="4" key="1">
    <citation type="journal article" date="2013" name="Genome Announc.">
        <title>Genome sequence of the food spoilage yeast Zygosaccharomyces bailii CLIB 213(T).</title>
        <authorList>
            <person name="Galeote V."/>
            <person name="Bigey F."/>
            <person name="Devillers H."/>
            <person name="Neuveglise C."/>
            <person name="Dequin S."/>
        </authorList>
    </citation>
    <scope>NUCLEOTIDE SEQUENCE [LARGE SCALE GENOMIC DNA]</scope>
    <source>
        <strain evidence="4">CLIB 213 / ATCC 58445 / CBS 680 / CCRC 21525 / NBRC 1098 / NCYC 1416 / NRRL Y-2227</strain>
    </source>
</reference>
<dbReference type="Proteomes" id="UP000019375">
    <property type="component" value="Unassembled WGS sequence"/>
</dbReference>
<dbReference type="InterPro" id="IPR001844">
    <property type="entry name" value="Cpn60/GroEL"/>
</dbReference>
<proteinExistence type="inferred from homology"/>
<dbReference type="InterPro" id="IPR027410">
    <property type="entry name" value="TCP-1-like_intermed_sf"/>
</dbReference>
<comment type="similarity">
    <text evidence="1">Belongs to the chaperonin (HSP60) family.</text>
</comment>
<dbReference type="EMBL" id="HG316456">
    <property type="protein sequence ID" value="CDF89068.1"/>
    <property type="molecule type" value="Genomic_DNA"/>
</dbReference>
<dbReference type="PANTHER" id="PTHR45633">
    <property type="entry name" value="60 KDA HEAT SHOCK PROTEIN, MITOCHONDRIAL"/>
    <property type="match status" value="1"/>
</dbReference>
<dbReference type="Gene3D" id="3.50.7.10">
    <property type="entry name" value="GroEL"/>
    <property type="match status" value="2"/>
</dbReference>
<dbReference type="AlphaFoldDB" id="A0A8J2X7C6"/>
<dbReference type="Gene3D" id="1.10.560.10">
    <property type="entry name" value="GroEL-like equatorial domain"/>
    <property type="match status" value="1"/>
</dbReference>
<keyword evidence="4" id="KW-1185">Reference proteome</keyword>
<protein>
    <submittedName>
        <fullName evidence="3">ZYBA0S03-08394g1_1</fullName>
    </submittedName>
</protein>
<dbReference type="GO" id="GO:0005737">
    <property type="term" value="C:cytoplasm"/>
    <property type="evidence" value="ECO:0007669"/>
    <property type="project" value="UniProtKB-ARBA"/>
</dbReference>
<keyword evidence="2" id="KW-0143">Chaperone</keyword>